<dbReference type="RefSeq" id="WP_119839148.1">
    <property type="nucleotide sequence ID" value="NZ_CP060436.1"/>
</dbReference>
<dbReference type="AlphaFoldDB" id="A0A418SGU1"/>
<dbReference type="GO" id="GO:0016791">
    <property type="term" value="F:phosphatase activity"/>
    <property type="evidence" value="ECO:0007669"/>
    <property type="project" value="TreeGrafter"/>
</dbReference>
<evidence type="ECO:0000313" key="2">
    <source>
        <dbReference type="Proteomes" id="UP000283786"/>
    </source>
</evidence>
<dbReference type="PANTHER" id="PTHR48100">
    <property type="entry name" value="BROAD-SPECIFICITY PHOSPHATASE YOR283W-RELATED"/>
    <property type="match status" value="1"/>
</dbReference>
<dbReference type="InterPro" id="IPR050275">
    <property type="entry name" value="PGM_Phosphatase"/>
</dbReference>
<dbReference type="GO" id="GO:0005737">
    <property type="term" value="C:cytoplasm"/>
    <property type="evidence" value="ECO:0007669"/>
    <property type="project" value="TreeGrafter"/>
</dbReference>
<dbReference type="Pfam" id="PF00300">
    <property type="entry name" value="His_Phos_1"/>
    <property type="match status" value="1"/>
</dbReference>
<keyword evidence="2" id="KW-1185">Reference proteome</keyword>
<dbReference type="PANTHER" id="PTHR48100:SF1">
    <property type="entry name" value="HISTIDINE PHOSPHATASE FAMILY PROTEIN-RELATED"/>
    <property type="match status" value="1"/>
</dbReference>
<name>A0A418SGU1_9RHOB</name>
<dbReference type="InterPro" id="IPR029033">
    <property type="entry name" value="His_PPase_superfam"/>
</dbReference>
<dbReference type="SUPFAM" id="SSF53254">
    <property type="entry name" value="Phosphoglycerate mutase-like"/>
    <property type="match status" value="1"/>
</dbReference>
<evidence type="ECO:0000313" key="1">
    <source>
        <dbReference type="EMBL" id="QPM88874.1"/>
    </source>
</evidence>
<dbReference type="SMART" id="SM00855">
    <property type="entry name" value="PGAM"/>
    <property type="match status" value="1"/>
</dbReference>
<dbReference type="OrthoDB" id="8347407at2"/>
<protein>
    <submittedName>
        <fullName evidence="1">Uncharacterized protein</fullName>
    </submittedName>
</protein>
<dbReference type="EMBL" id="CP060436">
    <property type="protein sequence ID" value="QPM88874.1"/>
    <property type="molecule type" value="Genomic_DNA"/>
</dbReference>
<dbReference type="InterPro" id="IPR013078">
    <property type="entry name" value="His_Pase_superF_clade-1"/>
</dbReference>
<dbReference type="Gene3D" id="3.40.50.1240">
    <property type="entry name" value="Phosphoglycerate mutase-like"/>
    <property type="match status" value="1"/>
</dbReference>
<reference evidence="1 2" key="1">
    <citation type="submission" date="2020-08" db="EMBL/GenBank/DDBJ databases">
        <title>Genome sequence of Rhodobacteraceae bacterium Lw-13e.</title>
        <authorList>
            <person name="Poehlein A."/>
            <person name="Wolter L."/>
            <person name="Daniel R."/>
            <person name="Brinkhoff T."/>
        </authorList>
    </citation>
    <scope>NUCLEOTIDE SEQUENCE [LARGE SCALE GENOMIC DNA]</scope>
    <source>
        <strain evidence="1 2">Lw-13e</strain>
    </source>
</reference>
<dbReference type="Proteomes" id="UP000283786">
    <property type="component" value="Chromosome"/>
</dbReference>
<gene>
    <name evidence="1" type="ORF">PSAL_000770</name>
</gene>
<organism evidence="1 2">
    <name type="scientific">Pseudooceanicola algae</name>
    <dbReference type="NCBI Taxonomy" id="1537215"/>
    <lineage>
        <taxon>Bacteria</taxon>
        <taxon>Pseudomonadati</taxon>
        <taxon>Pseudomonadota</taxon>
        <taxon>Alphaproteobacteria</taxon>
        <taxon>Rhodobacterales</taxon>
        <taxon>Paracoccaceae</taxon>
        <taxon>Pseudooceanicola</taxon>
    </lineage>
</organism>
<sequence length="191" mass="21049">MTRLFLVRHGPTHAKCMVGWTDLPADLSDQPRLDALSDYLPKDAHLISSDLQRCRATADCLAGPGRHRLPDDPALRELHFGAWEMKQFAEIDASDPDLSRRYWTEPGAACAPDGESWNQMAARVGPAIDRHAPPGRDLIAVVHFAVILSQVARFTGQTPTEVLAQPIEPLSVTRIDLGRDGPVLRAINHQP</sequence>
<proteinExistence type="predicted"/>
<dbReference type="CDD" id="cd07067">
    <property type="entry name" value="HP_PGM_like"/>
    <property type="match status" value="1"/>
</dbReference>
<accession>A0A418SGU1</accession>
<dbReference type="KEGG" id="palw:PSAL_000770"/>